<dbReference type="EMBL" id="AVOT02045486">
    <property type="protein sequence ID" value="MBW0540831.1"/>
    <property type="molecule type" value="Genomic_DNA"/>
</dbReference>
<proteinExistence type="predicted"/>
<evidence type="ECO:0000313" key="1">
    <source>
        <dbReference type="EMBL" id="MBW0540831.1"/>
    </source>
</evidence>
<sequence length="173" mass="19576">MWIAGFGKLLNAHNTHNSQTNPKFISDIWHSKIWHTFNSSPCSKQAFTNGTGNLIFSLYVDWFNPFSNKGAAKYISIGSIVLICLNRPQSERHKEENMCLYAIIPGPKDPSLDQMNLIVEPLVIELQMLLHVIWFSHTHNLPQVRLIRVALLPLIEDLPALHKVAGFASHLAN</sequence>
<dbReference type="Pfam" id="PF02992">
    <property type="entry name" value="Transposase_21"/>
    <property type="match status" value="1"/>
</dbReference>
<dbReference type="OrthoDB" id="2507659at2759"/>
<dbReference type="Proteomes" id="UP000765509">
    <property type="component" value="Unassembled WGS sequence"/>
</dbReference>
<organism evidence="1 2">
    <name type="scientific">Austropuccinia psidii MF-1</name>
    <dbReference type="NCBI Taxonomy" id="1389203"/>
    <lineage>
        <taxon>Eukaryota</taxon>
        <taxon>Fungi</taxon>
        <taxon>Dikarya</taxon>
        <taxon>Basidiomycota</taxon>
        <taxon>Pucciniomycotina</taxon>
        <taxon>Pucciniomycetes</taxon>
        <taxon>Pucciniales</taxon>
        <taxon>Sphaerophragmiaceae</taxon>
        <taxon>Austropuccinia</taxon>
    </lineage>
</organism>
<protein>
    <submittedName>
        <fullName evidence="1">Uncharacterized protein</fullName>
    </submittedName>
</protein>
<name>A0A9Q3FP01_9BASI</name>
<accession>A0A9Q3FP01</accession>
<dbReference type="InterPro" id="IPR004242">
    <property type="entry name" value="Transposase_21"/>
</dbReference>
<comment type="caution">
    <text evidence="1">The sequence shown here is derived from an EMBL/GenBank/DDBJ whole genome shotgun (WGS) entry which is preliminary data.</text>
</comment>
<keyword evidence="2" id="KW-1185">Reference proteome</keyword>
<reference evidence="1" key="1">
    <citation type="submission" date="2021-03" db="EMBL/GenBank/DDBJ databases">
        <title>Draft genome sequence of rust myrtle Austropuccinia psidii MF-1, a brazilian biotype.</title>
        <authorList>
            <person name="Quecine M.C."/>
            <person name="Pachon D.M.R."/>
            <person name="Bonatelli M.L."/>
            <person name="Correr F.H."/>
            <person name="Franceschini L.M."/>
            <person name="Leite T.F."/>
            <person name="Margarido G.R.A."/>
            <person name="Almeida C.A."/>
            <person name="Ferrarezi J.A."/>
            <person name="Labate C.A."/>
        </authorList>
    </citation>
    <scope>NUCLEOTIDE SEQUENCE</scope>
    <source>
        <strain evidence="1">MF-1</strain>
    </source>
</reference>
<gene>
    <name evidence="1" type="ORF">O181_080546</name>
</gene>
<dbReference type="AlphaFoldDB" id="A0A9Q3FP01"/>
<evidence type="ECO:0000313" key="2">
    <source>
        <dbReference type="Proteomes" id="UP000765509"/>
    </source>
</evidence>